<dbReference type="Pfam" id="PF12204">
    <property type="entry name" value="DUF3598_N"/>
    <property type="match status" value="1"/>
</dbReference>
<feature type="domain" description="DUF3598" evidence="1">
    <location>
        <begin position="1"/>
        <end position="132"/>
    </location>
</feature>
<dbReference type="InterPro" id="IPR048378">
    <property type="entry name" value="BFA1-like_C"/>
</dbReference>
<gene>
    <name evidence="3" type="ORF">RIF25_04195</name>
</gene>
<dbReference type="Pfam" id="PF21053">
    <property type="entry name" value="BFA1_C"/>
    <property type="match status" value="1"/>
</dbReference>
<dbReference type="InterPro" id="IPR012674">
    <property type="entry name" value="Calycin"/>
</dbReference>
<accession>A0AAE4FQS3</accession>
<dbReference type="AlphaFoldDB" id="A0AAE4FQS3"/>
<protein>
    <submittedName>
        <fullName evidence="3">DUF3598 family protein</fullName>
    </submittedName>
</protein>
<dbReference type="InterPro" id="IPR022017">
    <property type="entry name" value="BFA1-like_DUF3598"/>
</dbReference>
<evidence type="ECO:0000313" key="4">
    <source>
        <dbReference type="Proteomes" id="UP001268256"/>
    </source>
</evidence>
<sequence length="271" mass="30229">MNQMWSALLLHQGTWRGTSAYFDGQGTFQSATPTTVSLTPSLDQQTIRQENQYFDAQGQLSQTKAWEYSSLSRSVLFFDNGAFSQGSTQSGPYGDFGAEFGLIAGDRRLRGIPLYRNGQLETITLIQEYRQDNPPIELPALTPGQLTGIWQGTATTLYPDFRNPTQVQTQLEITFDGQHLHQSLHYGQERINSTGAWDGEHLTFSGNHPIKLFCLPGGGSAVLPLAIPTRQGFFLELAWLVNPQLRLRLGRHYDSSGAWQCLTLVEETKIS</sequence>
<dbReference type="RefSeq" id="WP_322877293.1">
    <property type="nucleotide sequence ID" value="NZ_JAVMIP010000002.1"/>
</dbReference>
<keyword evidence="4" id="KW-1185">Reference proteome</keyword>
<dbReference type="Gene3D" id="2.40.128.20">
    <property type="match status" value="2"/>
</dbReference>
<proteinExistence type="predicted"/>
<evidence type="ECO:0000259" key="1">
    <source>
        <dbReference type="Pfam" id="PF12204"/>
    </source>
</evidence>
<name>A0AAE4FQS3_9CYAN</name>
<evidence type="ECO:0000259" key="2">
    <source>
        <dbReference type="Pfam" id="PF21053"/>
    </source>
</evidence>
<dbReference type="EMBL" id="JAVMIP010000002">
    <property type="protein sequence ID" value="MDS3860004.1"/>
    <property type="molecule type" value="Genomic_DNA"/>
</dbReference>
<reference evidence="4" key="1">
    <citation type="submission" date="2023-07" db="EMBL/GenBank/DDBJ databases">
        <authorList>
            <person name="Luz R."/>
            <person name="Cordeiro R."/>
            <person name="Fonseca A."/>
            <person name="Goncalves V."/>
        </authorList>
    </citation>
    <scope>NUCLEOTIDE SEQUENCE [LARGE SCALE GENOMIC DNA]</scope>
    <source>
        <strain evidence="4">BACA0444</strain>
    </source>
</reference>
<comment type="caution">
    <text evidence="3">The sequence shown here is derived from an EMBL/GenBank/DDBJ whole genome shotgun (WGS) entry which is preliminary data.</text>
</comment>
<dbReference type="SUPFAM" id="SSF50814">
    <property type="entry name" value="Lipocalins"/>
    <property type="match status" value="2"/>
</dbReference>
<evidence type="ECO:0000313" key="3">
    <source>
        <dbReference type="EMBL" id="MDS3860004.1"/>
    </source>
</evidence>
<organism evidence="3 4">
    <name type="scientific">Pseudocalidococcus azoricus BACA0444</name>
    <dbReference type="NCBI Taxonomy" id="2918990"/>
    <lineage>
        <taxon>Bacteria</taxon>
        <taxon>Bacillati</taxon>
        <taxon>Cyanobacteriota</taxon>
        <taxon>Cyanophyceae</taxon>
        <taxon>Acaryochloridales</taxon>
        <taxon>Thermosynechococcaceae</taxon>
        <taxon>Pseudocalidococcus</taxon>
        <taxon>Pseudocalidococcus azoricus</taxon>
    </lineage>
</organism>
<dbReference type="Proteomes" id="UP001268256">
    <property type="component" value="Unassembled WGS sequence"/>
</dbReference>
<feature type="domain" description="Biogenesis factor required for ATP synthase 1-like C-terminal" evidence="2">
    <location>
        <begin position="138"/>
        <end position="270"/>
    </location>
</feature>